<dbReference type="PROSITE" id="PS50081">
    <property type="entry name" value="ZF_DAG_PE_2"/>
    <property type="match status" value="1"/>
</dbReference>
<dbReference type="InterPro" id="IPR046349">
    <property type="entry name" value="C1-like_sf"/>
</dbReference>
<organism evidence="6 7">
    <name type="scientific">Artemisia annua</name>
    <name type="common">Sweet wormwood</name>
    <dbReference type="NCBI Taxonomy" id="35608"/>
    <lineage>
        <taxon>Eukaryota</taxon>
        <taxon>Viridiplantae</taxon>
        <taxon>Streptophyta</taxon>
        <taxon>Embryophyta</taxon>
        <taxon>Tracheophyta</taxon>
        <taxon>Spermatophyta</taxon>
        <taxon>Magnoliopsida</taxon>
        <taxon>eudicotyledons</taxon>
        <taxon>Gunneridae</taxon>
        <taxon>Pentapetalae</taxon>
        <taxon>asterids</taxon>
        <taxon>campanulids</taxon>
        <taxon>Asterales</taxon>
        <taxon>Asteraceae</taxon>
        <taxon>Asteroideae</taxon>
        <taxon>Anthemideae</taxon>
        <taxon>Artemisiinae</taxon>
        <taxon>Artemisia</taxon>
    </lineage>
</organism>
<evidence type="ECO:0000259" key="5">
    <source>
        <dbReference type="PROSITE" id="PS50081"/>
    </source>
</evidence>
<evidence type="ECO:0000256" key="3">
    <source>
        <dbReference type="ARBA" id="ARBA00022833"/>
    </source>
</evidence>
<keyword evidence="7" id="KW-1185">Reference proteome</keyword>
<keyword evidence="2" id="KW-0677">Repeat</keyword>
<dbReference type="OrthoDB" id="5544992at2759"/>
<dbReference type="Pfam" id="PF03107">
    <property type="entry name" value="C1_2"/>
    <property type="match status" value="1"/>
</dbReference>
<feature type="region of interest" description="Disordered" evidence="4">
    <location>
        <begin position="318"/>
        <end position="348"/>
    </location>
</feature>
<feature type="region of interest" description="Disordered" evidence="4">
    <location>
        <begin position="234"/>
        <end position="272"/>
    </location>
</feature>
<evidence type="ECO:0000256" key="1">
    <source>
        <dbReference type="ARBA" id="ARBA00022723"/>
    </source>
</evidence>
<evidence type="ECO:0000313" key="7">
    <source>
        <dbReference type="Proteomes" id="UP000245207"/>
    </source>
</evidence>
<dbReference type="Proteomes" id="UP000245207">
    <property type="component" value="Unassembled WGS sequence"/>
</dbReference>
<accession>A0A2U1LDT0</accession>
<feature type="compositionally biased region" description="Polar residues" evidence="4">
    <location>
        <begin position="321"/>
        <end position="332"/>
    </location>
</feature>
<dbReference type="InterPro" id="IPR002219">
    <property type="entry name" value="PKC_DAG/PE"/>
</dbReference>
<dbReference type="PANTHER" id="PTHR34222">
    <property type="entry name" value="GAG_PRE-INTEGRS DOMAIN-CONTAINING PROTEIN"/>
    <property type="match status" value="1"/>
</dbReference>
<dbReference type="SUPFAM" id="SSF57889">
    <property type="entry name" value="Cysteine-rich domain"/>
    <property type="match status" value="2"/>
</dbReference>
<evidence type="ECO:0000256" key="4">
    <source>
        <dbReference type="SAM" id="MobiDB-lite"/>
    </source>
</evidence>
<proteinExistence type="predicted"/>
<dbReference type="PANTHER" id="PTHR34222:SF97">
    <property type="entry name" value="CATALYTIC REGION, PUTATIVE-RELATED"/>
    <property type="match status" value="1"/>
</dbReference>
<name>A0A2U1LDT0_ARTAN</name>
<dbReference type="EMBL" id="PKPP01009940">
    <property type="protein sequence ID" value="PWA47155.1"/>
    <property type="molecule type" value="Genomic_DNA"/>
</dbReference>
<dbReference type="GO" id="GO:0046872">
    <property type="term" value="F:metal ion binding"/>
    <property type="evidence" value="ECO:0007669"/>
    <property type="project" value="UniProtKB-KW"/>
</dbReference>
<evidence type="ECO:0000256" key="2">
    <source>
        <dbReference type="ARBA" id="ARBA00022737"/>
    </source>
</evidence>
<evidence type="ECO:0000313" key="6">
    <source>
        <dbReference type="EMBL" id="PWA47155.1"/>
    </source>
</evidence>
<reference evidence="6 7" key="1">
    <citation type="journal article" date="2018" name="Mol. Plant">
        <title>The genome of Artemisia annua provides insight into the evolution of Asteraceae family and artemisinin biosynthesis.</title>
        <authorList>
            <person name="Shen Q."/>
            <person name="Zhang L."/>
            <person name="Liao Z."/>
            <person name="Wang S."/>
            <person name="Yan T."/>
            <person name="Shi P."/>
            <person name="Liu M."/>
            <person name="Fu X."/>
            <person name="Pan Q."/>
            <person name="Wang Y."/>
            <person name="Lv Z."/>
            <person name="Lu X."/>
            <person name="Zhang F."/>
            <person name="Jiang W."/>
            <person name="Ma Y."/>
            <person name="Chen M."/>
            <person name="Hao X."/>
            <person name="Li L."/>
            <person name="Tang Y."/>
            <person name="Lv G."/>
            <person name="Zhou Y."/>
            <person name="Sun X."/>
            <person name="Brodelius P.E."/>
            <person name="Rose J.K.C."/>
            <person name="Tang K."/>
        </authorList>
    </citation>
    <scope>NUCLEOTIDE SEQUENCE [LARGE SCALE GENOMIC DNA]</scope>
    <source>
        <strain evidence="7">cv. Huhao1</strain>
        <tissue evidence="6">Leaf</tissue>
    </source>
</reference>
<keyword evidence="1" id="KW-0479">Metal-binding</keyword>
<feature type="compositionally biased region" description="Polar residues" evidence="4">
    <location>
        <begin position="258"/>
        <end position="272"/>
    </location>
</feature>
<dbReference type="AlphaFoldDB" id="A0A2U1LDT0"/>
<dbReference type="InterPro" id="IPR004146">
    <property type="entry name" value="DC1"/>
</dbReference>
<protein>
    <recommendedName>
        <fullName evidence="5">Phorbol-ester/DAG-type domain-containing protein</fullName>
    </recommendedName>
</protein>
<keyword evidence="3" id="KW-0862">Zinc</keyword>
<feature type="domain" description="Phorbol-ester/DAG-type" evidence="5">
    <location>
        <begin position="379"/>
        <end position="431"/>
    </location>
</feature>
<sequence length="504" mass="57109">MDPSNTLYVHPSDGPGSLPVHEKLLGASNYRSRRRVIEIGLSTKRKLGFVRAKSVMFIGSASEIWSQLETRFSLSNGSRKYKLCKDTFGISQQGSSVSEYYTRMKYIWEELDSLTALPNLATITPEITIFLNDVQRQKEEQRLFHFLNGLDECYSAQKSQLLLINPLPSVENACAVIQQEESQKDVFNVNVPVVQSTALYSKSVCKDKCSICSFKWNPPERCWEKVGYPMWHHKYKAQGKPNQSQSRSREVDKGRGNGFNSGQRKTAASVSNDSSSFTFTSEQFENLVRSVLKDMKPNAGVGDCTDDEIEFVAVENEENLTGENVVPNTQNVPDTNSSAPSTSSNPTNDVRSCVECRDYHIDVTCSFIPQNITHEAHSGHLLPTSFIEREPITKCLMCQRYFSSSEKCSFACDTCKAHLHAKCALLLPREIRHKYDKHPMRLSYLPVENHKSDYFCEICEDELNPEICFYHCYECAWSIHTFCAPHILQSETSIGADNYKYTGT</sequence>
<gene>
    <name evidence="6" type="ORF">CTI12_AA503560</name>
</gene>
<feature type="compositionally biased region" description="Low complexity" evidence="4">
    <location>
        <begin position="333"/>
        <end position="348"/>
    </location>
</feature>
<comment type="caution">
    <text evidence="6">The sequence shown here is derived from an EMBL/GenBank/DDBJ whole genome shotgun (WGS) entry which is preliminary data.</text>
</comment>